<keyword evidence="4" id="KW-0963">Cytoplasm</keyword>
<dbReference type="Proteomes" id="UP001476807">
    <property type="component" value="Unassembled WGS sequence"/>
</dbReference>
<evidence type="ECO:0000256" key="6">
    <source>
        <dbReference type="ARBA" id="ARBA00022694"/>
    </source>
</evidence>
<evidence type="ECO:0000256" key="3">
    <source>
        <dbReference type="ARBA" id="ARBA00012584"/>
    </source>
</evidence>
<dbReference type="EMBL" id="JBEOKT010000006">
    <property type="protein sequence ID" value="MER2997747.1"/>
    <property type="molecule type" value="Genomic_DNA"/>
</dbReference>
<evidence type="ECO:0000313" key="13">
    <source>
        <dbReference type="EMBL" id="MER2997747.1"/>
    </source>
</evidence>
<dbReference type="Gene3D" id="3.90.870.10">
    <property type="entry name" value="DHBP synthase"/>
    <property type="match status" value="1"/>
</dbReference>
<evidence type="ECO:0000256" key="1">
    <source>
        <dbReference type="ARBA" id="ARBA00004496"/>
    </source>
</evidence>
<comment type="catalytic activity">
    <reaction evidence="11">
        <text>L-threonine + hydrogencarbonate + ATP = L-threonylcarbamoyladenylate + diphosphate + H2O</text>
        <dbReference type="Rhea" id="RHEA:36407"/>
        <dbReference type="ChEBI" id="CHEBI:15377"/>
        <dbReference type="ChEBI" id="CHEBI:17544"/>
        <dbReference type="ChEBI" id="CHEBI:30616"/>
        <dbReference type="ChEBI" id="CHEBI:33019"/>
        <dbReference type="ChEBI" id="CHEBI:57926"/>
        <dbReference type="ChEBI" id="CHEBI:73682"/>
        <dbReference type="EC" id="2.7.7.87"/>
    </reaction>
</comment>
<feature type="domain" description="YrdC-like" evidence="12">
    <location>
        <begin position="5"/>
        <end position="190"/>
    </location>
</feature>
<dbReference type="PROSITE" id="PS51163">
    <property type="entry name" value="YRDC"/>
    <property type="match status" value="1"/>
</dbReference>
<accession>A0ABV1RTN2</accession>
<dbReference type="InterPro" id="IPR017945">
    <property type="entry name" value="DHBP_synth_RibB-like_a/b_dom"/>
</dbReference>
<dbReference type="SUPFAM" id="SSF55821">
    <property type="entry name" value="YrdC/RibB"/>
    <property type="match status" value="1"/>
</dbReference>
<name>A0ABV1RTN2_9BACT</name>
<sequence>MKDLVREVQAAEEELLMGNVILYPTDTVWGIGCDAQEAKAVQKVFKIKERDPSKSMIILVADVEMVKHYVKEVPDAFEKMLEEQDRPTTYIFEGAQNLPKEVVAPDGTIAIRVVKDDFCHKLIRQLDRPLVSTSANLSGGKSPSKFAEIDEELKKRVDYVVRWRQDEDMEAKPSRIVKINANGKTETIRE</sequence>
<evidence type="ECO:0000256" key="9">
    <source>
        <dbReference type="ARBA" id="ARBA00022840"/>
    </source>
</evidence>
<dbReference type="GO" id="GO:0061710">
    <property type="term" value="F:L-threonylcarbamoyladenylate synthase"/>
    <property type="evidence" value="ECO:0007669"/>
    <property type="project" value="UniProtKB-EC"/>
</dbReference>
<organism evidence="13 14">
    <name type="scientific">Pontibacter populi</name>
    <dbReference type="NCBI Taxonomy" id="890055"/>
    <lineage>
        <taxon>Bacteria</taxon>
        <taxon>Pseudomonadati</taxon>
        <taxon>Bacteroidota</taxon>
        <taxon>Cytophagia</taxon>
        <taxon>Cytophagales</taxon>
        <taxon>Hymenobacteraceae</taxon>
        <taxon>Pontibacter</taxon>
    </lineage>
</organism>
<keyword evidence="14" id="KW-1185">Reference proteome</keyword>
<keyword evidence="8" id="KW-0547">Nucleotide-binding</keyword>
<keyword evidence="6" id="KW-0819">tRNA processing</keyword>
<evidence type="ECO:0000256" key="8">
    <source>
        <dbReference type="ARBA" id="ARBA00022741"/>
    </source>
</evidence>
<dbReference type="Pfam" id="PF01300">
    <property type="entry name" value="Sua5_yciO_yrdC"/>
    <property type="match status" value="1"/>
</dbReference>
<keyword evidence="9" id="KW-0067">ATP-binding</keyword>
<dbReference type="PANTHER" id="PTHR17490:SF16">
    <property type="entry name" value="THREONYLCARBAMOYL-AMP SYNTHASE"/>
    <property type="match status" value="1"/>
</dbReference>
<evidence type="ECO:0000256" key="10">
    <source>
        <dbReference type="ARBA" id="ARBA00029774"/>
    </source>
</evidence>
<dbReference type="InterPro" id="IPR006070">
    <property type="entry name" value="Sua5-like_dom"/>
</dbReference>
<evidence type="ECO:0000256" key="4">
    <source>
        <dbReference type="ARBA" id="ARBA00022490"/>
    </source>
</evidence>
<dbReference type="InterPro" id="IPR050156">
    <property type="entry name" value="TC-AMP_synthase_SUA5"/>
</dbReference>
<proteinExistence type="inferred from homology"/>
<dbReference type="NCBIfam" id="TIGR00057">
    <property type="entry name" value="L-threonylcarbamoyladenylate synthase"/>
    <property type="match status" value="1"/>
</dbReference>
<comment type="caution">
    <text evidence="13">The sequence shown here is derived from an EMBL/GenBank/DDBJ whole genome shotgun (WGS) entry which is preliminary data.</text>
</comment>
<keyword evidence="7 13" id="KW-0548">Nucleotidyltransferase</keyword>
<evidence type="ECO:0000256" key="2">
    <source>
        <dbReference type="ARBA" id="ARBA00007663"/>
    </source>
</evidence>
<comment type="subcellular location">
    <subcellularLocation>
        <location evidence="1">Cytoplasm</location>
    </subcellularLocation>
</comment>
<evidence type="ECO:0000259" key="12">
    <source>
        <dbReference type="PROSITE" id="PS51163"/>
    </source>
</evidence>
<dbReference type="EC" id="2.7.7.87" evidence="3"/>
<evidence type="ECO:0000256" key="5">
    <source>
        <dbReference type="ARBA" id="ARBA00022679"/>
    </source>
</evidence>
<evidence type="ECO:0000256" key="7">
    <source>
        <dbReference type="ARBA" id="ARBA00022695"/>
    </source>
</evidence>
<protein>
    <recommendedName>
        <fullName evidence="10">L-threonylcarbamoyladenylate synthase</fullName>
        <ecNumber evidence="3">2.7.7.87</ecNumber>
    </recommendedName>
    <alternativeName>
        <fullName evidence="10">L-threonylcarbamoyladenylate synthase</fullName>
    </alternativeName>
</protein>
<evidence type="ECO:0000313" key="14">
    <source>
        <dbReference type="Proteomes" id="UP001476807"/>
    </source>
</evidence>
<evidence type="ECO:0000256" key="11">
    <source>
        <dbReference type="ARBA" id="ARBA00048366"/>
    </source>
</evidence>
<gene>
    <name evidence="13" type="ORF">ABS362_09325</name>
</gene>
<dbReference type="PANTHER" id="PTHR17490">
    <property type="entry name" value="SUA5"/>
    <property type="match status" value="1"/>
</dbReference>
<keyword evidence="5 13" id="KW-0808">Transferase</keyword>
<dbReference type="RefSeq" id="WP_350412162.1">
    <property type="nucleotide sequence ID" value="NZ_JBEOKT010000006.1"/>
</dbReference>
<comment type="similarity">
    <text evidence="2">Belongs to the SUA5 family.</text>
</comment>
<reference evidence="13 14" key="1">
    <citation type="submission" date="2024-06" db="EMBL/GenBank/DDBJ databases">
        <title>Pontibacter populi HYL7-15.</title>
        <authorList>
            <person name="Kim M.K."/>
        </authorList>
    </citation>
    <scope>NUCLEOTIDE SEQUENCE [LARGE SCALE GENOMIC DNA]</scope>
    <source>
        <strain evidence="13 14">HYL7-15</strain>
    </source>
</reference>